<name>A0A9J2P6T2_ASCLU</name>
<dbReference type="GO" id="GO:0008654">
    <property type="term" value="P:phospholipid biosynthetic process"/>
    <property type="evidence" value="ECO:0007669"/>
    <property type="project" value="TreeGrafter"/>
</dbReference>
<evidence type="ECO:0000256" key="5">
    <source>
        <dbReference type="ARBA" id="ARBA00023315"/>
    </source>
</evidence>
<dbReference type="PANTHER" id="PTHR12563:SF23">
    <property type="entry name" value="BCDNA.GH07066"/>
    <property type="match status" value="1"/>
</dbReference>
<dbReference type="GO" id="GO:0019432">
    <property type="term" value="P:triglyceride biosynthetic process"/>
    <property type="evidence" value="ECO:0007669"/>
    <property type="project" value="TreeGrafter"/>
</dbReference>
<accession>A0A9J2P6T2</accession>
<dbReference type="InterPro" id="IPR022284">
    <property type="entry name" value="GPAT/DHAPAT"/>
</dbReference>
<dbReference type="SMART" id="SM00563">
    <property type="entry name" value="PlsC"/>
    <property type="match status" value="1"/>
</dbReference>
<keyword evidence="7" id="KW-1185">Reference proteome</keyword>
<proteinExistence type="inferred from homology"/>
<dbReference type="GO" id="GO:0006072">
    <property type="term" value="P:glycerol-3-phosphate metabolic process"/>
    <property type="evidence" value="ECO:0007669"/>
    <property type="project" value="TreeGrafter"/>
</dbReference>
<dbReference type="GO" id="GO:0031966">
    <property type="term" value="C:mitochondrial membrane"/>
    <property type="evidence" value="ECO:0007669"/>
    <property type="project" value="TreeGrafter"/>
</dbReference>
<evidence type="ECO:0000313" key="7">
    <source>
        <dbReference type="Proteomes" id="UP000036681"/>
    </source>
</evidence>
<keyword evidence="5" id="KW-0012">Acyltransferase</keyword>
<dbReference type="Proteomes" id="UP000036681">
    <property type="component" value="Unplaced"/>
</dbReference>
<evidence type="ECO:0000256" key="4">
    <source>
        <dbReference type="ARBA" id="ARBA00023136"/>
    </source>
</evidence>
<sequence length="812" mass="91100">MHPHRGYEKRNGCHKFRASRLLAIVPQLRSPTFTRASSLQRVPAVTKVYSGDCRDSGWDMWKGQNKSIAGTLHLESKDMNPADSIREHQKEFDSLKAPCKRLPIYPLQCRQLNFYHSTLSQPLPVCETCFASPISPLRRVNYVNVLDFPLCGGLPSPVLFTAAPRSRWLADIRYTISTPIPHSYPSVTQRVLHSQRVANTTELIAAAENSPLRVIKKRAVRFVFEMKANFSKLICKVVAYILFKVFRRIMSHLLVCPAQMEQLQQADKSGIPILYLPLHRSHLDYLLITWTLWHWGLRLPHVASGDNLNLSGFGWLLRATGAFFIRRRVGDTNSAGCDQLYRSVLNSYMCEVLREGIPIEFFLEGTRSRFGKALPPKNGLISNVVAAVQQGVIKDVWMVPVSFTYDHTAEGIFFNELMGMRKQRESVWRVFKGVVQSLGSGRCGAVRINFGTPVLLTSYMMSLKGKLSRSQGHFTLKHELRTHSYRELLPWHYGSDTPGSTLIRSIGYHIIYDAQMQSSLSVCSLLSALMICKYRGKVRIECLLNDLVCLCNVIVELGFDIVGWDSENTDGHALLQRGIVLLSDSLVQLDETISMRCSHQDTLHLAYHKNALVPVFSIISVVSLAMLTLRSAKCTEMLLVEMSLLACDLLQYEVLFCKPCEDLKKRIGEVILRMKSLNGGLLRIESDISSPGDAFISVLNEEAECMLLFYSNILRPFLQSMYIVLDSLTSLTTPFEGKGADFVRTLLSRPANGFITPFALLAEAVNADSFNNALRLFREKGLLAVGPVVAVGNPEGASTLLQSLKTLLCDSQ</sequence>
<dbReference type="InterPro" id="IPR041728">
    <property type="entry name" value="GPAT/DHAPAT_LPLAT"/>
</dbReference>
<dbReference type="Pfam" id="PF01553">
    <property type="entry name" value="Acyltransferase"/>
    <property type="match status" value="1"/>
</dbReference>
<dbReference type="InterPro" id="IPR045520">
    <property type="entry name" value="GPAT/DHAPAT_C"/>
</dbReference>
<dbReference type="GO" id="GO:0006631">
    <property type="term" value="P:fatty acid metabolic process"/>
    <property type="evidence" value="ECO:0007669"/>
    <property type="project" value="TreeGrafter"/>
</dbReference>
<protein>
    <submittedName>
        <fullName evidence="8">Phospholipid/glycerol acyltransferase domain-containing protein</fullName>
    </submittedName>
</protein>
<comment type="similarity">
    <text evidence="2">Belongs to the GPAT/DAPAT family.</text>
</comment>
<dbReference type="SUPFAM" id="SSF69593">
    <property type="entry name" value="Glycerol-3-phosphate (1)-acyltransferase"/>
    <property type="match status" value="1"/>
</dbReference>
<dbReference type="CDD" id="cd07993">
    <property type="entry name" value="LPLAT_DHAPAT-like"/>
    <property type="match status" value="1"/>
</dbReference>
<dbReference type="InterPro" id="IPR002123">
    <property type="entry name" value="Plipid/glycerol_acylTrfase"/>
</dbReference>
<reference evidence="8" key="1">
    <citation type="submission" date="2023-03" db="UniProtKB">
        <authorList>
            <consortium name="WormBaseParasite"/>
        </authorList>
    </citation>
    <scope>IDENTIFICATION</scope>
</reference>
<dbReference type="AlphaFoldDB" id="A0A9J2P6T2"/>
<evidence type="ECO:0000256" key="3">
    <source>
        <dbReference type="ARBA" id="ARBA00022679"/>
    </source>
</evidence>
<feature type="domain" description="Phospholipid/glycerol acyltransferase" evidence="6">
    <location>
        <begin position="273"/>
        <end position="406"/>
    </location>
</feature>
<organism evidence="7 8">
    <name type="scientific">Ascaris lumbricoides</name>
    <name type="common">Giant roundworm</name>
    <dbReference type="NCBI Taxonomy" id="6252"/>
    <lineage>
        <taxon>Eukaryota</taxon>
        <taxon>Metazoa</taxon>
        <taxon>Ecdysozoa</taxon>
        <taxon>Nematoda</taxon>
        <taxon>Chromadorea</taxon>
        <taxon>Rhabditida</taxon>
        <taxon>Spirurina</taxon>
        <taxon>Ascaridomorpha</taxon>
        <taxon>Ascaridoidea</taxon>
        <taxon>Ascarididae</taxon>
        <taxon>Ascaris</taxon>
    </lineage>
</organism>
<keyword evidence="4" id="KW-0472">Membrane</keyword>
<dbReference type="Pfam" id="PF19277">
    <property type="entry name" value="GPAT_C"/>
    <property type="match status" value="1"/>
</dbReference>
<evidence type="ECO:0000259" key="6">
    <source>
        <dbReference type="SMART" id="SM00563"/>
    </source>
</evidence>
<dbReference type="GO" id="GO:0004366">
    <property type="term" value="F:glycerol-3-phosphate O-acyltransferase activity"/>
    <property type="evidence" value="ECO:0007669"/>
    <property type="project" value="TreeGrafter"/>
</dbReference>
<keyword evidence="3" id="KW-0808">Transferase</keyword>
<dbReference type="PANTHER" id="PTHR12563">
    <property type="entry name" value="GLYCEROL-3-PHOSPHATE ACYLTRANSFERASE"/>
    <property type="match status" value="1"/>
</dbReference>
<dbReference type="WBParaSite" id="ALUE_0000540601-mRNA-1">
    <property type="protein sequence ID" value="ALUE_0000540601-mRNA-1"/>
    <property type="gene ID" value="ALUE_0000540601"/>
</dbReference>
<evidence type="ECO:0000313" key="8">
    <source>
        <dbReference type="WBParaSite" id="ALUE_0000540601-mRNA-1"/>
    </source>
</evidence>
<comment type="subcellular location">
    <subcellularLocation>
        <location evidence="1">Membrane</location>
    </subcellularLocation>
</comment>
<evidence type="ECO:0000256" key="1">
    <source>
        <dbReference type="ARBA" id="ARBA00004370"/>
    </source>
</evidence>
<evidence type="ECO:0000256" key="2">
    <source>
        <dbReference type="ARBA" id="ARBA00007937"/>
    </source>
</evidence>